<gene>
    <name evidence="2" type="ORF">ACFQ22_00645</name>
</gene>
<dbReference type="InterPro" id="IPR000182">
    <property type="entry name" value="GNAT_dom"/>
</dbReference>
<dbReference type="InterPro" id="IPR016181">
    <property type="entry name" value="Acyl_CoA_acyltransferase"/>
</dbReference>
<dbReference type="CDD" id="cd04301">
    <property type="entry name" value="NAT_SF"/>
    <property type="match status" value="1"/>
</dbReference>
<dbReference type="PANTHER" id="PTHR43415">
    <property type="entry name" value="SPERMIDINE N(1)-ACETYLTRANSFERASE"/>
    <property type="match status" value="1"/>
</dbReference>
<dbReference type="EMBL" id="JBHTLH010000004">
    <property type="protein sequence ID" value="MFD1123871.1"/>
    <property type="molecule type" value="Genomic_DNA"/>
</dbReference>
<dbReference type="PROSITE" id="PS51186">
    <property type="entry name" value="GNAT"/>
    <property type="match status" value="1"/>
</dbReference>
<dbReference type="PANTHER" id="PTHR43415:SF3">
    <property type="entry name" value="GNAT-FAMILY ACETYLTRANSFERASE"/>
    <property type="match status" value="1"/>
</dbReference>
<dbReference type="Gene3D" id="3.40.630.30">
    <property type="match status" value="1"/>
</dbReference>
<organism evidence="2 3">
    <name type="scientific">Lentilactobacillus raoultii</name>
    <dbReference type="NCBI Taxonomy" id="1987503"/>
    <lineage>
        <taxon>Bacteria</taxon>
        <taxon>Bacillati</taxon>
        <taxon>Bacillota</taxon>
        <taxon>Bacilli</taxon>
        <taxon>Lactobacillales</taxon>
        <taxon>Lactobacillaceae</taxon>
        <taxon>Lentilactobacillus</taxon>
    </lineage>
</organism>
<evidence type="ECO:0000259" key="1">
    <source>
        <dbReference type="PROSITE" id="PS51186"/>
    </source>
</evidence>
<dbReference type="RefSeq" id="WP_121979140.1">
    <property type="nucleotide sequence ID" value="NZ_JBHTLH010000004.1"/>
</dbReference>
<dbReference type="SUPFAM" id="SSF55729">
    <property type="entry name" value="Acyl-CoA N-acyltransferases (Nat)"/>
    <property type="match status" value="1"/>
</dbReference>
<sequence>MAKEIIFRLAEPTDAANILQLLRQLQTESDTFLVDSDLTSLTPAVEAQQIKLINQSLTNLMALAVLNDQLIGIVTVDGLTREVGEVGIAVLKAYQGFTIGTNLMALAIDWATDYSQLSTLTLEVFKDNQVAIHLYQKMGFKLVKTKVDHDRTVLEMSLTVTDKSTKKD</sequence>
<keyword evidence="3" id="KW-1185">Reference proteome</keyword>
<reference evidence="3" key="1">
    <citation type="journal article" date="2019" name="Int. J. Syst. Evol. Microbiol.">
        <title>The Global Catalogue of Microorganisms (GCM) 10K type strain sequencing project: providing services to taxonomists for standard genome sequencing and annotation.</title>
        <authorList>
            <consortium name="The Broad Institute Genomics Platform"/>
            <consortium name="The Broad Institute Genome Sequencing Center for Infectious Disease"/>
            <person name="Wu L."/>
            <person name="Ma J."/>
        </authorList>
    </citation>
    <scope>NUCLEOTIDE SEQUENCE [LARGE SCALE GENOMIC DNA]</scope>
    <source>
        <strain evidence="3">CCUG 71848</strain>
    </source>
</reference>
<keyword evidence="2" id="KW-0808">Transferase</keyword>
<keyword evidence="2" id="KW-0012">Acyltransferase</keyword>
<dbReference type="Proteomes" id="UP001597156">
    <property type="component" value="Unassembled WGS sequence"/>
</dbReference>
<dbReference type="EC" id="2.3.-.-" evidence="2"/>
<comment type="caution">
    <text evidence="2">The sequence shown here is derived from an EMBL/GenBank/DDBJ whole genome shotgun (WGS) entry which is preliminary data.</text>
</comment>
<accession>A0ABW3PKW4</accession>
<evidence type="ECO:0000313" key="3">
    <source>
        <dbReference type="Proteomes" id="UP001597156"/>
    </source>
</evidence>
<evidence type="ECO:0000313" key="2">
    <source>
        <dbReference type="EMBL" id="MFD1123871.1"/>
    </source>
</evidence>
<proteinExistence type="predicted"/>
<dbReference type="Pfam" id="PF00583">
    <property type="entry name" value="Acetyltransf_1"/>
    <property type="match status" value="1"/>
</dbReference>
<dbReference type="GO" id="GO:0016746">
    <property type="term" value="F:acyltransferase activity"/>
    <property type="evidence" value="ECO:0007669"/>
    <property type="project" value="UniProtKB-KW"/>
</dbReference>
<name>A0ABW3PKW4_9LACO</name>
<feature type="domain" description="N-acetyltransferase" evidence="1">
    <location>
        <begin position="5"/>
        <end position="161"/>
    </location>
</feature>
<protein>
    <submittedName>
        <fullName evidence="2">GNAT family N-acetyltransferase</fullName>
        <ecNumber evidence="2">2.3.-.-</ecNumber>
    </submittedName>
</protein>